<gene>
    <name evidence="1" type="primary">ettA</name>
    <name evidence="1" type="ORF">AB4Y32_37450</name>
</gene>
<dbReference type="Proteomes" id="UP001558850">
    <property type="component" value="Unassembled WGS sequence"/>
</dbReference>
<reference evidence="1" key="1">
    <citation type="submission" date="2024-07" db="EMBL/GenBank/DDBJ databases">
        <title>A survey of Mimosa microsymbionts across Brazilian biomes reveals a high diversity of Paraburkholderia nodulating endemic species, but also that Cupriavidus is common as a symbiont of widespread species.</title>
        <authorList>
            <person name="Rouws L."/>
            <person name="Barauna A."/>
            <person name="Beukes C."/>
            <person name="Rouws J.R.C."/>
            <person name="De Faria S.M."/>
            <person name="Gross E."/>
            <person name="Bueno Dos Reis Junior F."/>
            <person name="Simon M.F."/>
            <person name="Maluk M."/>
            <person name="Odee D.W."/>
            <person name="Kenicer G."/>
            <person name="Young J.P.W."/>
            <person name="Reis V.M."/>
            <person name="Zilli J."/>
            <person name="James E.K."/>
        </authorList>
    </citation>
    <scope>NUCLEOTIDE SEQUENCE</scope>
    <source>
        <strain evidence="1">EG181B</strain>
    </source>
</reference>
<sequence length="555" mass="61733">MAQYVFTMNRVGKIVPPKRQILKDISLSFFPGAKIGLLGLNGSGKSTLIKIMAGVDKDIEGEATPMPNLNIGYLPQEPQLDPQKTVREAVEEGLGDVFNAQKKLDEIYAAYAEPDADFDALAAEQAKYEAILATSDGGSAEQQLEVAADALRLPPWDAKIEHLSGGEKRRVALCKLLLEKPDMLLLDEPTNHLDAESVEWLEQFLTRFPGTVVAVTHDRYFLDNAAEWILELDRGYGIPWKGNYSSWLDQKEDRLKQEEASESARQKAIKKELEWVRQNPKGRQAKSKARIARFEELNSQEYQKRNETQEIFIPVGDRLGNEVIEFKNVSKSYGDRLLIDNLSFKIPAGAIVGIIGPNGAGKSTLFRMLTGKEQPDSGEIIKGPTVKLAYVDQSRDALDGSKTVFEAVSGGADVLTVGKYETPSRAYIGRFNFKGGDQQKIVGNLSGGERGRLHLAKTLIAGGNMLLLDEPSNDLDVETLRALEDALLEFAGSVMVISHDRWFLDRIATHILAFEGDSQVTFFDGNYQEYEADKRARLGEEAARPKRLRYKPITR</sequence>
<keyword evidence="2" id="KW-1185">Reference proteome</keyword>
<evidence type="ECO:0000313" key="2">
    <source>
        <dbReference type="Proteomes" id="UP001558850"/>
    </source>
</evidence>
<accession>A0ACC6UCQ9</accession>
<dbReference type="EMBL" id="JBFRCH010000050">
    <property type="protein sequence ID" value="MEX3937354.1"/>
    <property type="molecule type" value="Genomic_DNA"/>
</dbReference>
<evidence type="ECO:0000313" key="1">
    <source>
        <dbReference type="EMBL" id="MEX3937354.1"/>
    </source>
</evidence>
<comment type="caution">
    <text evidence="1">The sequence shown here is derived from an EMBL/GenBank/DDBJ whole genome shotgun (WGS) entry which is preliminary data.</text>
</comment>
<proteinExistence type="predicted"/>
<organism evidence="1 2">
    <name type="scientific">Paraburkholderia phymatum</name>
    <dbReference type="NCBI Taxonomy" id="148447"/>
    <lineage>
        <taxon>Bacteria</taxon>
        <taxon>Pseudomonadati</taxon>
        <taxon>Pseudomonadota</taxon>
        <taxon>Betaproteobacteria</taxon>
        <taxon>Burkholderiales</taxon>
        <taxon>Burkholderiaceae</taxon>
        <taxon>Paraburkholderia</taxon>
    </lineage>
</organism>
<name>A0ACC6UCQ9_9BURK</name>
<protein>
    <submittedName>
        <fullName evidence="1">Energy-dependent translational throttle protein EttA</fullName>
    </submittedName>
</protein>